<dbReference type="GO" id="GO:0006281">
    <property type="term" value="P:DNA repair"/>
    <property type="evidence" value="ECO:0007669"/>
    <property type="project" value="UniProtKB-ARBA"/>
</dbReference>
<dbReference type="Proteomes" id="UP000327044">
    <property type="component" value="Unassembled WGS sequence"/>
</dbReference>
<dbReference type="SUPFAM" id="SSF52980">
    <property type="entry name" value="Restriction endonuclease-like"/>
    <property type="match status" value="1"/>
</dbReference>
<dbReference type="PANTHER" id="PTHR46609:SF8">
    <property type="entry name" value="YQAJ VIRAL RECOMBINASE DOMAIN-CONTAINING PROTEIN"/>
    <property type="match status" value="1"/>
</dbReference>
<dbReference type="InterPro" id="IPR011335">
    <property type="entry name" value="Restrct_endonuc-II-like"/>
</dbReference>
<dbReference type="AlphaFoldDB" id="A0A5N4B681"/>
<dbReference type="InterPro" id="IPR051703">
    <property type="entry name" value="NF-kappa-B_Signaling_Reg"/>
</dbReference>
<dbReference type="InParanoid" id="A0A5N4B681"/>
<dbReference type="InterPro" id="IPR011604">
    <property type="entry name" value="PDDEXK-like_dom_sf"/>
</dbReference>
<evidence type="ECO:0000259" key="1">
    <source>
        <dbReference type="Pfam" id="PF09588"/>
    </source>
</evidence>
<gene>
    <name evidence="2" type="ORF">PPYR_02091</name>
</gene>
<keyword evidence="3" id="KW-1185">Reference proteome</keyword>
<name>A0A5N4B681_PHOPY</name>
<reference evidence="2 3" key="1">
    <citation type="journal article" date="2018" name="Elife">
        <title>Firefly genomes illuminate parallel origins of bioluminescence in beetles.</title>
        <authorList>
            <person name="Fallon T.R."/>
            <person name="Lower S.E."/>
            <person name="Chang C.H."/>
            <person name="Bessho-Uehara M."/>
            <person name="Martin G.J."/>
            <person name="Bewick A.J."/>
            <person name="Behringer M."/>
            <person name="Debat H.J."/>
            <person name="Wong I."/>
            <person name="Day J.C."/>
            <person name="Suvorov A."/>
            <person name="Silva C.J."/>
            <person name="Stanger-Hall K.F."/>
            <person name="Hall D.W."/>
            <person name="Schmitz R.J."/>
            <person name="Nelson D.R."/>
            <person name="Lewis S.M."/>
            <person name="Shigenobu S."/>
            <person name="Bybee S.M."/>
            <person name="Larracuente A.M."/>
            <person name="Oba Y."/>
            <person name="Weng J.K."/>
        </authorList>
    </citation>
    <scope>NUCLEOTIDE SEQUENCE [LARGE SCALE GENOMIC DNA]</scope>
    <source>
        <strain evidence="2">1611_PpyrPB1</strain>
        <tissue evidence="2">Whole body</tissue>
    </source>
</reference>
<organism evidence="2 3">
    <name type="scientific">Photinus pyralis</name>
    <name type="common">Common eastern firefly</name>
    <name type="synonym">Lampyris pyralis</name>
    <dbReference type="NCBI Taxonomy" id="7054"/>
    <lineage>
        <taxon>Eukaryota</taxon>
        <taxon>Metazoa</taxon>
        <taxon>Ecdysozoa</taxon>
        <taxon>Arthropoda</taxon>
        <taxon>Hexapoda</taxon>
        <taxon>Insecta</taxon>
        <taxon>Pterygota</taxon>
        <taxon>Neoptera</taxon>
        <taxon>Endopterygota</taxon>
        <taxon>Coleoptera</taxon>
        <taxon>Polyphaga</taxon>
        <taxon>Elateriformia</taxon>
        <taxon>Elateroidea</taxon>
        <taxon>Lampyridae</taxon>
        <taxon>Lampyrinae</taxon>
        <taxon>Photinus</taxon>
    </lineage>
</organism>
<accession>A0A5N4B681</accession>
<dbReference type="PANTHER" id="PTHR46609">
    <property type="entry name" value="EXONUCLEASE, PHAGE-TYPE/RECB, C-TERMINAL DOMAIN-CONTAINING PROTEIN"/>
    <property type="match status" value="1"/>
</dbReference>
<evidence type="ECO:0000313" key="2">
    <source>
        <dbReference type="EMBL" id="KAB0805121.1"/>
    </source>
</evidence>
<proteinExistence type="predicted"/>
<dbReference type="InterPro" id="IPR019080">
    <property type="entry name" value="YqaJ_viral_recombinase"/>
</dbReference>
<dbReference type="Gene3D" id="3.90.320.10">
    <property type="match status" value="1"/>
</dbReference>
<sequence>MEPAGLYVDFDHGFLGASPDGLVGSTHLVEVKCLYSVHKSGKTLEEAAKSETSLCLSVTDGKVQLKRNHKYFYQIQGQLNICQREACYFVVLH</sequence>
<feature type="domain" description="YqaJ viral recombinase" evidence="1">
    <location>
        <begin position="5"/>
        <end position="82"/>
    </location>
</feature>
<comment type="caution">
    <text evidence="2">The sequence shown here is derived from an EMBL/GenBank/DDBJ whole genome shotgun (WGS) entry which is preliminary data.</text>
</comment>
<protein>
    <recommendedName>
        <fullName evidence="1">YqaJ viral recombinase domain-containing protein</fullName>
    </recommendedName>
</protein>
<dbReference type="EMBL" id="VVIM01000001">
    <property type="protein sequence ID" value="KAB0805121.1"/>
    <property type="molecule type" value="Genomic_DNA"/>
</dbReference>
<dbReference type="Pfam" id="PF09588">
    <property type="entry name" value="YqaJ"/>
    <property type="match status" value="1"/>
</dbReference>
<evidence type="ECO:0000313" key="3">
    <source>
        <dbReference type="Proteomes" id="UP000327044"/>
    </source>
</evidence>